<reference evidence="3" key="1">
    <citation type="submission" date="2025-08" db="UniProtKB">
        <authorList>
            <consortium name="RefSeq"/>
        </authorList>
    </citation>
    <scope>IDENTIFICATION</scope>
    <source>
        <tissue evidence="3">Testes</tissue>
    </source>
</reference>
<gene>
    <name evidence="3" type="primary">LOC102803632</name>
</gene>
<dbReference type="InterPro" id="IPR055577">
    <property type="entry name" value="DUF7153"/>
</dbReference>
<dbReference type="PANTHER" id="PTHR22198:SF1">
    <property type="entry name" value="FERM DOMAIN-CONTAINING PROTEIN"/>
    <property type="match status" value="1"/>
</dbReference>
<protein>
    <submittedName>
        <fullName evidence="3">Uncharacterized protein LOC102803632</fullName>
    </submittedName>
</protein>
<proteinExistence type="predicted"/>
<evidence type="ECO:0000259" key="1">
    <source>
        <dbReference type="Pfam" id="PF23672"/>
    </source>
</evidence>
<dbReference type="Proteomes" id="UP000694865">
    <property type="component" value="Unplaced"/>
</dbReference>
<accession>A0ABM0LXR0</accession>
<dbReference type="RefSeq" id="XP_006812551.1">
    <property type="nucleotide sequence ID" value="XM_006812488.1"/>
</dbReference>
<feature type="domain" description="DUF7153" evidence="1">
    <location>
        <begin position="54"/>
        <end position="218"/>
    </location>
</feature>
<dbReference type="GeneID" id="102803632"/>
<evidence type="ECO:0000313" key="2">
    <source>
        <dbReference type="Proteomes" id="UP000694865"/>
    </source>
</evidence>
<sequence length="245" mass="28139">MAALCRSASLQNSPFIIFNFFKKCPPTPGFKTFADEWKAMCSVVFKYSNDILSAQLHENLDSKGKYKIITYHEFSRRGYNSTEDPPLSTPDWGNMLHGAYNVGQEFHKGEYRELSTIHGVQFAPTIPQSDKSVFIIASYRASEEIALKNIEERWQEWSVLRFIDHRAGHDLGMHNLGIYKRFSRTGIFTYIIRGEFTGLNGDITAGWDLVNKVRSARMPHGLVFDDISLYRIRPSNIIQLTDIFI</sequence>
<evidence type="ECO:0000313" key="3">
    <source>
        <dbReference type="RefSeq" id="XP_006812551.1"/>
    </source>
</evidence>
<name>A0ABM0LXR0_SACKO</name>
<keyword evidence="2" id="KW-1185">Reference proteome</keyword>
<organism evidence="2 3">
    <name type="scientific">Saccoglossus kowalevskii</name>
    <name type="common">Acorn worm</name>
    <dbReference type="NCBI Taxonomy" id="10224"/>
    <lineage>
        <taxon>Eukaryota</taxon>
        <taxon>Metazoa</taxon>
        <taxon>Hemichordata</taxon>
        <taxon>Enteropneusta</taxon>
        <taxon>Harrimaniidae</taxon>
        <taxon>Saccoglossus</taxon>
    </lineage>
</organism>
<dbReference type="Pfam" id="PF23672">
    <property type="entry name" value="DUF7153"/>
    <property type="match status" value="1"/>
</dbReference>
<dbReference type="PANTHER" id="PTHR22198">
    <property type="entry name" value="FERM DOMAIN-CONTAINING PROTEIN"/>
    <property type="match status" value="1"/>
</dbReference>